<dbReference type="EMBL" id="LSSL01000540">
    <property type="protein sequence ID" value="OLY84318.1"/>
    <property type="molecule type" value="Genomic_DNA"/>
</dbReference>
<sequence length="260" mass="27904">HRNVWLNIVGAMITGTVMYVGIFYIPVLFTAIYNSSPTQAGLLTWPWMVSVIIASVSSGIAISAYGIYRPFLWAGSSLLTLGFGLMYSLSPDPNFPKQAIYIAIVGIGIGLRLPPATISAQAAVSHHELASTTALINFSRSLGGILGLSMSKAIQSSSFNSHKASLIAEFPLFTDTITSIAKGNAQLIFDISDLAVQRAVKKKFVDSILIVFLICCIISFAGFIFSIFIQHIDLDAPPPEDTELVSTPHTSPPSSSMKFA</sequence>
<feature type="transmembrane region" description="Helical" evidence="7">
    <location>
        <begin position="95"/>
        <end position="113"/>
    </location>
</feature>
<dbReference type="SUPFAM" id="SSF103473">
    <property type="entry name" value="MFS general substrate transporter"/>
    <property type="match status" value="1"/>
</dbReference>
<evidence type="ECO:0000256" key="2">
    <source>
        <dbReference type="ARBA" id="ARBA00022448"/>
    </source>
</evidence>
<dbReference type="GO" id="GO:0012505">
    <property type="term" value="C:endomembrane system"/>
    <property type="evidence" value="ECO:0007669"/>
    <property type="project" value="UniProtKB-SubCell"/>
</dbReference>
<feature type="transmembrane region" description="Helical" evidence="7">
    <location>
        <begin position="208"/>
        <end position="229"/>
    </location>
</feature>
<dbReference type="InterPro" id="IPR036259">
    <property type="entry name" value="MFS_trans_sf"/>
</dbReference>
<keyword evidence="3 7" id="KW-0812">Transmembrane</keyword>
<dbReference type="GO" id="GO:0005886">
    <property type="term" value="C:plasma membrane"/>
    <property type="evidence" value="ECO:0007669"/>
    <property type="project" value="TreeGrafter"/>
</dbReference>
<comment type="caution">
    <text evidence="8">The sequence shown here is derived from an EMBL/GenBank/DDBJ whole genome shotgun (WGS) entry which is preliminary data.</text>
</comment>
<dbReference type="Gene3D" id="1.20.1250.20">
    <property type="entry name" value="MFS general substrate transporter like domains"/>
    <property type="match status" value="1"/>
</dbReference>
<name>A0A1R0H5F2_9FUNG</name>
<comment type="subcellular location">
    <subcellularLocation>
        <location evidence="1">Endomembrane system</location>
        <topology evidence="1">Multi-pass membrane protein</topology>
    </subcellularLocation>
</comment>
<feature type="non-terminal residue" evidence="8">
    <location>
        <position position="1"/>
    </location>
</feature>
<feature type="compositionally biased region" description="Low complexity" evidence="6">
    <location>
        <begin position="246"/>
        <end position="260"/>
    </location>
</feature>
<feature type="region of interest" description="Disordered" evidence="6">
    <location>
        <begin position="240"/>
        <end position="260"/>
    </location>
</feature>
<dbReference type="InterPro" id="IPR011701">
    <property type="entry name" value="MFS"/>
</dbReference>
<feature type="transmembrane region" description="Helical" evidence="7">
    <location>
        <begin position="12"/>
        <end position="33"/>
    </location>
</feature>
<reference evidence="8 9" key="1">
    <citation type="journal article" date="2016" name="Mol. Biol. Evol.">
        <title>Genome-Wide Survey of Gut Fungi (Harpellales) Reveals the First Horizontally Transferred Ubiquitin Gene from a Mosquito Host.</title>
        <authorList>
            <person name="Wang Y."/>
            <person name="White M.M."/>
            <person name="Kvist S."/>
            <person name="Moncalvo J.M."/>
        </authorList>
    </citation>
    <scope>NUCLEOTIDE SEQUENCE [LARGE SCALE GENOMIC DNA]</scope>
    <source>
        <strain evidence="8 9">ALG-7-W6</strain>
    </source>
</reference>
<protein>
    <submittedName>
        <fullName evidence="8">Putative HC-toxin efflux carrier TOXA</fullName>
    </submittedName>
</protein>
<evidence type="ECO:0000256" key="3">
    <source>
        <dbReference type="ARBA" id="ARBA00022692"/>
    </source>
</evidence>
<evidence type="ECO:0000256" key="4">
    <source>
        <dbReference type="ARBA" id="ARBA00022989"/>
    </source>
</evidence>
<evidence type="ECO:0000256" key="7">
    <source>
        <dbReference type="SAM" id="Phobius"/>
    </source>
</evidence>
<accession>A0A1R0H5F2</accession>
<dbReference type="PANTHER" id="PTHR23501:SF191">
    <property type="entry name" value="VACUOLAR BASIC AMINO ACID TRANSPORTER 4"/>
    <property type="match status" value="1"/>
</dbReference>
<gene>
    <name evidence="8" type="ORF">AYI68_g1522</name>
</gene>
<evidence type="ECO:0000256" key="5">
    <source>
        <dbReference type="ARBA" id="ARBA00023136"/>
    </source>
</evidence>
<keyword evidence="4 7" id="KW-1133">Transmembrane helix</keyword>
<evidence type="ECO:0000256" key="6">
    <source>
        <dbReference type="SAM" id="MobiDB-lite"/>
    </source>
</evidence>
<keyword evidence="2" id="KW-0813">Transport</keyword>
<dbReference type="PANTHER" id="PTHR23501">
    <property type="entry name" value="MAJOR FACILITATOR SUPERFAMILY"/>
    <property type="match status" value="1"/>
</dbReference>
<dbReference type="GO" id="GO:0022857">
    <property type="term" value="F:transmembrane transporter activity"/>
    <property type="evidence" value="ECO:0007669"/>
    <property type="project" value="InterPro"/>
</dbReference>
<dbReference type="AlphaFoldDB" id="A0A1R0H5F2"/>
<evidence type="ECO:0000256" key="1">
    <source>
        <dbReference type="ARBA" id="ARBA00004127"/>
    </source>
</evidence>
<keyword evidence="5 7" id="KW-0472">Membrane</keyword>
<dbReference type="STRING" id="133383.A0A1R0H5F2"/>
<evidence type="ECO:0000313" key="9">
    <source>
        <dbReference type="Proteomes" id="UP000187455"/>
    </source>
</evidence>
<feature type="transmembrane region" description="Helical" evidence="7">
    <location>
        <begin position="45"/>
        <end position="64"/>
    </location>
</feature>
<dbReference type="Pfam" id="PF07690">
    <property type="entry name" value="MFS_1"/>
    <property type="match status" value="1"/>
</dbReference>
<feature type="transmembrane region" description="Helical" evidence="7">
    <location>
        <begin position="71"/>
        <end position="89"/>
    </location>
</feature>
<evidence type="ECO:0000313" key="8">
    <source>
        <dbReference type="EMBL" id="OLY84318.1"/>
    </source>
</evidence>
<proteinExistence type="predicted"/>
<keyword evidence="9" id="KW-1185">Reference proteome</keyword>
<dbReference type="OrthoDB" id="3437016at2759"/>
<dbReference type="Proteomes" id="UP000187455">
    <property type="component" value="Unassembled WGS sequence"/>
</dbReference>
<organism evidence="8 9">
    <name type="scientific">Smittium mucronatum</name>
    <dbReference type="NCBI Taxonomy" id="133383"/>
    <lineage>
        <taxon>Eukaryota</taxon>
        <taxon>Fungi</taxon>
        <taxon>Fungi incertae sedis</taxon>
        <taxon>Zoopagomycota</taxon>
        <taxon>Kickxellomycotina</taxon>
        <taxon>Harpellomycetes</taxon>
        <taxon>Harpellales</taxon>
        <taxon>Legeriomycetaceae</taxon>
        <taxon>Smittium</taxon>
    </lineage>
</organism>